<sequence>MVSAHPIQVSDNASKVFAKTSVSKDAFSPDSDGQQHRKRGSVFSGHGLVFSPSGGGDGPASSSLITGDYGLAVSPGKVQSGGASVVSQTVDVGGVPYTVSGEILQCRGEERPRLPGCLIRSFASLRGLFCSRLR</sequence>
<keyword evidence="3" id="KW-1185">Reference proteome</keyword>
<evidence type="ECO:0000313" key="2">
    <source>
        <dbReference type="EMBL" id="KAK8046769.1"/>
    </source>
</evidence>
<proteinExistence type="predicted"/>
<feature type="region of interest" description="Disordered" evidence="1">
    <location>
        <begin position="22"/>
        <end position="62"/>
    </location>
</feature>
<reference evidence="2 3" key="1">
    <citation type="submission" date="2023-01" db="EMBL/GenBank/DDBJ databases">
        <title>Analysis of 21 Apiospora genomes using comparative genomics revels a genus with tremendous synthesis potential of carbohydrate active enzymes and secondary metabolites.</title>
        <authorList>
            <person name="Sorensen T."/>
        </authorList>
    </citation>
    <scope>NUCLEOTIDE SEQUENCE [LARGE SCALE GENOMIC DNA]</scope>
    <source>
        <strain evidence="2 3">CBS 83171</strain>
    </source>
</reference>
<protein>
    <submittedName>
        <fullName evidence="2">Uncharacterized protein</fullName>
    </submittedName>
</protein>
<comment type="caution">
    <text evidence="2">The sequence shown here is derived from an EMBL/GenBank/DDBJ whole genome shotgun (WGS) entry which is preliminary data.</text>
</comment>
<organism evidence="2 3">
    <name type="scientific">Apiospora saccharicola</name>
    <dbReference type="NCBI Taxonomy" id="335842"/>
    <lineage>
        <taxon>Eukaryota</taxon>
        <taxon>Fungi</taxon>
        <taxon>Dikarya</taxon>
        <taxon>Ascomycota</taxon>
        <taxon>Pezizomycotina</taxon>
        <taxon>Sordariomycetes</taxon>
        <taxon>Xylariomycetidae</taxon>
        <taxon>Amphisphaeriales</taxon>
        <taxon>Apiosporaceae</taxon>
        <taxon>Apiospora</taxon>
    </lineage>
</organism>
<dbReference type="Proteomes" id="UP001446871">
    <property type="component" value="Unassembled WGS sequence"/>
</dbReference>
<evidence type="ECO:0000313" key="3">
    <source>
        <dbReference type="Proteomes" id="UP001446871"/>
    </source>
</evidence>
<name>A0ABR1TJE7_9PEZI</name>
<dbReference type="EMBL" id="JAQQWM010000009">
    <property type="protein sequence ID" value="KAK8046769.1"/>
    <property type="molecule type" value="Genomic_DNA"/>
</dbReference>
<gene>
    <name evidence="2" type="ORF">PG996_014833</name>
</gene>
<evidence type="ECO:0000256" key="1">
    <source>
        <dbReference type="SAM" id="MobiDB-lite"/>
    </source>
</evidence>
<accession>A0ABR1TJE7</accession>